<gene>
    <name evidence="4" type="ORF">C8D82_12232</name>
</gene>
<evidence type="ECO:0000313" key="5">
    <source>
        <dbReference type="Proteomes" id="UP000245959"/>
    </source>
</evidence>
<sequence>MKSPLVRCAKNPILTPAMMPFDCYTVMNAGATRFEGDVLLLLRVETRERKTQFHVARSRNGIDFEVNPEPIRYPLTELDRLGTRPHRFDMRITRMGEVYYVFHANWLDPWGSLINLAKTTDFVNFEPVSHSVPANRNAVLFPEKINGRYARLERPQNIDGRGAIWYSESPDLEFWGRSMPVMLPATDWAQFKQGAGCVPVRTPHGWLEIYHATAMTASTENYYLGACLLDLDEPWKVVAAPKSFLLAAEELYECVGQTPNVVFTGGGCEMDDGSYFLYYGAADTRMCMARTTISELVDFCLEA</sequence>
<accession>A0A2U1ASA2</accession>
<comment type="caution">
    <text evidence="4">The sequence shown here is derived from an EMBL/GenBank/DDBJ whole genome shotgun (WGS) entry which is preliminary data.</text>
</comment>
<dbReference type="PANTHER" id="PTHR34106:SF1">
    <property type="entry name" value="1,4-BETA-MANNOSYL-N-ACETYLGLUCOSAMINE PHOSPHORYLASE"/>
    <property type="match status" value="1"/>
</dbReference>
<protein>
    <submittedName>
        <fullName evidence="4">Beta-1,4-mannooligosaccharide/beta-1, 4-mannosyl-N-acetylglucosamine phosphorylase</fullName>
    </submittedName>
</protein>
<name>A0A2U1ASA2_9BACT</name>
<dbReference type="EMBL" id="QEKH01000022">
    <property type="protein sequence ID" value="PVY39157.1"/>
    <property type="molecule type" value="Genomic_DNA"/>
</dbReference>
<keyword evidence="1" id="KW-0328">Glycosyltransferase</keyword>
<dbReference type="Proteomes" id="UP000245959">
    <property type="component" value="Unassembled WGS sequence"/>
</dbReference>
<dbReference type="PANTHER" id="PTHR34106">
    <property type="entry name" value="GLYCOSIDASE"/>
    <property type="match status" value="1"/>
</dbReference>
<evidence type="ECO:0000256" key="2">
    <source>
        <dbReference type="ARBA" id="ARBA00022679"/>
    </source>
</evidence>
<proteinExistence type="inferred from homology"/>
<comment type="similarity">
    <text evidence="3">Belongs to the glycosyl hydrolase 130 family.</text>
</comment>
<dbReference type="SUPFAM" id="SSF75005">
    <property type="entry name" value="Arabinanase/levansucrase/invertase"/>
    <property type="match status" value="1"/>
</dbReference>
<dbReference type="GO" id="GO:0016757">
    <property type="term" value="F:glycosyltransferase activity"/>
    <property type="evidence" value="ECO:0007669"/>
    <property type="project" value="UniProtKB-KW"/>
</dbReference>
<dbReference type="Gene3D" id="2.115.10.20">
    <property type="entry name" value="Glycosyl hydrolase domain, family 43"/>
    <property type="match status" value="1"/>
</dbReference>
<evidence type="ECO:0000256" key="3">
    <source>
        <dbReference type="ARBA" id="ARBA00024356"/>
    </source>
</evidence>
<evidence type="ECO:0000313" key="4">
    <source>
        <dbReference type="EMBL" id="PVY39157.1"/>
    </source>
</evidence>
<dbReference type="OrthoDB" id="9759709at2"/>
<dbReference type="PIRSF" id="PIRSF016202">
    <property type="entry name" value="PH1107"/>
    <property type="match status" value="1"/>
</dbReference>
<dbReference type="InterPro" id="IPR023296">
    <property type="entry name" value="Glyco_hydro_beta-prop_sf"/>
</dbReference>
<dbReference type="GeneID" id="78296069"/>
<dbReference type="RefSeq" id="WP_116884777.1">
    <property type="nucleotide sequence ID" value="NZ_CABMMC010000010.1"/>
</dbReference>
<keyword evidence="2" id="KW-0808">Transferase</keyword>
<dbReference type="CDD" id="cd08993">
    <property type="entry name" value="GH130"/>
    <property type="match status" value="1"/>
</dbReference>
<dbReference type="AlphaFoldDB" id="A0A2U1ASA2"/>
<dbReference type="InterPro" id="IPR007184">
    <property type="entry name" value="Mannoside_phosphorylase"/>
</dbReference>
<reference evidence="4 5" key="1">
    <citation type="submission" date="2018-04" db="EMBL/GenBank/DDBJ databases">
        <title>Genomic Encyclopedia of Type Strains, Phase IV (KMG-IV): sequencing the most valuable type-strain genomes for metagenomic binning, comparative biology and taxonomic classification.</title>
        <authorList>
            <person name="Goeker M."/>
        </authorList>
    </citation>
    <scope>NUCLEOTIDE SEQUENCE [LARGE SCALE GENOMIC DNA]</scope>
    <source>
        <strain evidence="4 5">DSM 14823</strain>
    </source>
</reference>
<keyword evidence="5" id="KW-1185">Reference proteome</keyword>
<dbReference type="Pfam" id="PF04041">
    <property type="entry name" value="Glyco_hydro_130"/>
    <property type="match status" value="1"/>
</dbReference>
<evidence type="ECO:0000256" key="1">
    <source>
        <dbReference type="ARBA" id="ARBA00022676"/>
    </source>
</evidence>
<organism evidence="4 5">
    <name type="scientific">Victivallis vadensis</name>
    <dbReference type="NCBI Taxonomy" id="172901"/>
    <lineage>
        <taxon>Bacteria</taxon>
        <taxon>Pseudomonadati</taxon>
        <taxon>Lentisphaerota</taxon>
        <taxon>Lentisphaeria</taxon>
        <taxon>Victivallales</taxon>
        <taxon>Victivallaceae</taxon>
        <taxon>Victivallis</taxon>
    </lineage>
</organism>